<dbReference type="RefSeq" id="WP_004927264.1">
    <property type="nucleotide sequence ID" value="NC_017731.1"/>
</dbReference>
<accession>A0A140NKK4</accession>
<dbReference type="PATRIC" id="fig|1157951.4.peg.1304"/>
<organism evidence="1 2">
    <name type="scientific">Providencia stuartii (strain MRSN 2154)</name>
    <dbReference type="NCBI Taxonomy" id="1157951"/>
    <lineage>
        <taxon>Bacteria</taxon>
        <taxon>Pseudomonadati</taxon>
        <taxon>Pseudomonadota</taxon>
        <taxon>Gammaproteobacteria</taxon>
        <taxon>Enterobacterales</taxon>
        <taxon>Morganellaceae</taxon>
        <taxon>Providencia</taxon>
    </lineage>
</organism>
<name>A0A140NKK4_PROSM</name>
<dbReference type="GeneID" id="93518020"/>
<dbReference type="NCBIfam" id="NF041263">
    <property type="entry name" value="colicin_Z_full"/>
    <property type="match status" value="1"/>
</dbReference>
<dbReference type="OrthoDB" id="6442213at2"/>
<dbReference type="NCBIfam" id="NF041262">
    <property type="entry name" value="colicin_Z_Cterm"/>
    <property type="match status" value="1"/>
</dbReference>
<reference evidence="1 2" key="1">
    <citation type="journal article" date="2012" name="J. Bacteriol.">
        <title>Complete Genome Sequence of Providencia stuartii Clinical Isolate MRSN 2154.</title>
        <authorList>
            <person name="Clifford R.J."/>
            <person name="Hang J."/>
            <person name="Riley M.C."/>
            <person name="Onmus-Leone F."/>
            <person name="Kuschner R.A."/>
            <person name="Lesho E.P."/>
            <person name="Waterman P.E."/>
        </authorList>
    </citation>
    <scope>NUCLEOTIDE SEQUENCE [LARGE SCALE GENOMIC DNA]</scope>
    <source>
        <strain evidence="1 2">MRSN 2154</strain>
    </source>
</reference>
<dbReference type="KEGG" id="psi:S70_06585"/>
<dbReference type="Proteomes" id="UP000005012">
    <property type="component" value="Chromosome"/>
</dbReference>
<protein>
    <submittedName>
        <fullName evidence="1">Uncharacterized protein</fullName>
    </submittedName>
</protein>
<evidence type="ECO:0000313" key="1">
    <source>
        <dbReference type="EMBL" id="AFH93188.1"/>
    </source>
</evidence>
<gene>
    <name evidence="1" type="ordered locus">S70_06585</name>
</gene>
<dbReference type="AlphaFoldDB" id="A0A140NKK4"/>
<proteinExistence type="predicted"/>
<evidence type="ECO:0000313" key="2">
    <source>
        <dbReference type="Proteomes" id="UP000005012"/>
    </source>
</evidence>
<reference evidence="2" key="2">
    <citation type="submission" date="2012-04" db="EMBL/GenBank/DDBJ databases">
        <title>Complete genome sequence of Providencia stuartii clinical isolate MRSN 2154.</title>
        <authorList>
            <person name="Clifford R.J."/>
            <person name="Hang J."/>
            <person name="Riley M.C."/>
            <person name="Onmus-Leone F."/>
            <person name="Kuschner R.A."/>
            <person name="Lesho E.P."/>
            <person name="Waterman P.E."/>
        </authorList>
    </citation>
    <scope>NUCLEOTIDE SEQUENCE [LARGE SCALE GENOMIC DNA]</scope>
    <source>
        <strain evidence="2">MRSN 2154</strain>
    </source>
</reference>
<sequence>MKRHPIRPNYDPYNCNSGIPHIPDTHWDPHSKAWEFNDVQVNHDFIPASLPPEVKDALKNNICLVCGEKNCPYLKEKNFQELIKAINSGDKTGALRIYSQRFAQFRNMKKSIIMASLDRARVARERQGPCGYSGPIQSTGIIAMPGIWSAWKDLLTSMPNEITNTPHSYTVNFNNSSNLESSFDVEIKYPISSGMKTVNTVGPGAYLIEATGGGTASIRIKSHSVPITVSISFPK</sequence>
<dbReference type="EMBL" id="CP003488">
    <property type="protein sequence ID" value="AFH93188.1"/>
    <property type="molecule type" value="Genomic_DNA"/>
</dbReference>
<dbReference type="HOGENOM" id="CLU_1179385_0_0_6"/>